<feature type="region of interest" description="Disordered" evidence="1">
    <location>
        <begin position="182"/>
        <end position="208"/>
    </location>
</feature>
<feature type="signal peptide" evidence="2">
    <location>
        <begin position="1"/>
        <end position="23"/>
    </location>
</feature>
<evidence type="ECO:0000313" key="3">
    <source>
        <dbReference type="EMBL" id="BDB96163.1"/>
    </source>
</evidence>
<name>A0ABM7V8R9_9PROT</name>
<proteinExistence type="predicted"/>
<keyword evidence="4" id="KW-1185">Reference proteome</keyword>
<evidence type="ECO:0000256" key="2">
    <source>
        <dbReference type="SAM" id="SignalP"/>
    </source>
</evidence>
<keyword evidence="2" id="KW-0732">Signal</keyword>
<feature type="compositionally biased region" description="Polar residues" evidence="1">
    <location>
        <begin position="182"/>
        <end position="197"/>
    </location>
</feature>
<feature type="chain" id="PRO_5045782733" evidence="2">
    <location>
        <begin position="24"/>
        <end position="222"/>
    </location>
</feature>
<dbReference type="EMBL" id="AP025225">
    <property type="protein sequence ID" value="BDB96163.1"/>
    <property type="molecule type" value="Genomic_DNA"/>
</dbReference>
<organism evidence="3 4">
    <name type="scientific">Candidatus Hydrogenosomobacter endosymbioticus</name>
    <dbReference type="NCBI Taxonomy" id="2558174"/>
    <lineage>
        <taxon>Bacteria</taxon>
        <taxon>Pseudomonadati</taxon>
        <taxon>Pseudomonadota</taxon>
        <taxon>Alphaproteobacteria</taxon>
        <taxon>Holosporales</taxon>
        <taxon>Holosporaceae</taxon>
        <taxon>Candidatus Hydrogenosomobacter</taxon>
    </lineage>
</organism>
<dbReference type="Proteomes" id="UP001320209">
    <property type="component" value="Chromosome"/>
</dbReference>
<evidence type="ECO:0000313" key="4">
    <source>
        <dbReference type="Proteomes" id="UP001320209"/>
    </source>
</evidence>
<sequence length="222" mass="25086">MNTQKIKLVFASAVFFVALCSPASSFGVKVRPEDVEYACRAVGKYTRYFDESKNNQSRNNYLETVAIRINTDRPLKEIASLLECGDNKRNDDDIIKEFIKIARDRREEIDGKTKQSSQFQYDDSQFAEFKAQSSQITQLSSLYKKLNHLPTNLNFTAGDITLSNSGTLITQPKDCSLDHTLEGNTGNIPLHSKTNTNDQRETSEESGGWFSTTMKLVKSLFN</sequence>
<reference evidence="3" key="1">
    <citation type="submission" date="2021-10" db="EMBL/GenBank/DDBJ databases">
        <title>Genome Sequence of The Candidatus Hydrogeosomobacter endosymbioticus, an Intracellular Bacterial Symbiont of the Anaerobic Ciliate GW7.</title>
        <authorList>
            <person name="Shiohama Y."/>
            <person name="Shinzato N."/>
        </authorList>
    </citation>
    <scope>NUCLEOTIDE SEQUENCE [LARGE SCALE GENOMIC DNA]</scope>
    <source>
        <strain evidence="3">200920</strain>
    </source>
</reference>
<evidence type="ECO:0000256" key="1">
    <source>
        <dbReference type="SAM" id="MobiDB-lite"/>
    </source>
</evidence>
<accession>A0ABM7V8R9</accession>
<dbReference type="RefSeq" id="WP_236865654.1">
    <property type="nucleotide sequence ID" value="NZ_AP025225.1"/>
</dbReference>
<protein>
    <submittedName>
        <fullName evidence="3">Uncharacterized protein</fullName>
    </submittedName>
</protein>
<gene>
    <name evidence="3" type="ORF">HYD_2960</name>
</gene>